<accession>A0A931D903</accession>
<dbReference type="SUPFAM" id="SSF56281">
    <property type="entry name" value="Metallo-hydrolase/oxidoreductase"/>
    <property type="match status" value="1"/>
</dbReference>
<organism evidence="2 3">
    <name type="scientific">Actinomadura viridis</name>
    <dbReference type="NCBI Taxonomy" id="58110"/>
    <lineage>
        <taxon>Bacteria</taxon>
        <taxon>Bacillati</taxon>
        <taxon>Actinomycetota</taxon>
        <taxon>Actinomycetes</taxon>
        <taxon>Streptosporangiales</taxon>
        <taxon>Thermomonosporaceae</taxon>
        <taxon>Actinomadura</taxon>
    </lineage>
</organism>
<reference evidence="2" key="1">
    <citation type="submission" date="2020-11" db="EMBL/GenBank/DDBJ databases">
        <title>Sequencing the genomes of 1000 actinobacteria strains.</title>
        <authorList>
            <person name="Klenk H.-P."/>
        </authorList>
    </citation>
    <scope>NUCLEOTIDE SEQUENCE</scope>
    <source>
        <strain evidence="2">DSM 43175</strain>
    </source>
</reference>
<comment type="caution">
    <text evidence="2">The sequence shown here is derived from an EMBL/GenBank/DDBJ whole genome shotgun (WGS) entry which is preliminary data.</text>
</comment>
<dbReference type="Pfam" id="PF00753">
    <property type="entry name" value="Lactamase_B"/>
    <property type="match status" value="1"/>
</dbReference>
<protein>
    <submittedName>
        <fullName evidence="2">Glyoxylase-like metal-dependent hydrolase (Beta-lactamase superfamily II)</fullName>
    </submittedName>
</protein>
<name>A0A931D903_9ACTN</name>
<dbReference type="EMBL" id="JADOUA010000001">
    <property type="protein sequence ID" value="MBG6086654.1"/>
    <property type="molecule type" value="Genomic_DNA"/>
</dbReference>
<dbReference type="RefSeq" id="WP_197009622.1">
    <property type="nucleotide sequence ID" value="NZ_BAABES010000007.1"/>
</dbReference>
<proteinExistence type="predicted"/>
<evidence type="ECO:0000313" key="3">
    <source>
        <dbReference type="Proteomes" id="UP000614047"/>
    </source>
</evidence>
<dbReference type="InterPro" id="IPR001279">
    <property type="entry name" value="Metallo-B-lactamas"/>
</dbReference>
<gene>
    <name evidence="2" type="ORF">IW256_000767</name>
</gene>
<evidence type="ECO:0000259" key="1">
    <source>
        <dbReference type="SMART" id="SM00849"/>
    </source>
</evidence>
<dbReference type="Gene3D" id="3.60.15.10">
    <property type="entry name" value="Ribonuclease Z/Hydroxyacylglutathione hydrolase-like"/>
    <property type="match status" value="1"/>
</dbReference>
<dbReference type="AlphaFoldDB" id="A0A931D903"/>
<dbReference type="CDD" id="cd07721">
    <property type="entry name" value="yflN-like_MBL-fold"/>
    <property type="match status" value="1"/>
</dbReference>
<keyword evidence="2" id="KW-0378">Hydrolase</keyword>
<dbReference type="PANTHER" id="PTHR42951">
    <property type="entry name" value="METALLO-BETA-LACTAMASE DOMAIN-CONTAINING"/>
    <property type="match status" value="1"/>
</dbReference>
<dbReference type="Proteomes" id="UP000614047">
    <property type="component" value="Unassembled WGS sequence"/>
</dbReference>
<feature type="domain" description="Metallo-beta-lactamase" evidence="1">
    <location>
        <begin position="17"/>
        <end position="216"/>
    </location>
</feature>
<keyword evidence="3" id="KW-1185">Reference proteome</keyword>
<dbReference type="PANTHER" id="PTHR42951:SF17">
    <property type="entry name" value="METALLO-BETA-LACTAMASE DOMAIN-CONTAINING PROTEIN"/>
    <property type="match status" value="1"/>
</dbReference>
<dbReference type="GO" id="GO:0016787">
    <property type="term" value="F:hydrolase activity"/>
    <property type="evidence" value="ECO:0007669"/>
    <property type="project" value="UniProtKB-KW"/>
</dbReference>
<dbReference type="InterPro" id="IPR036866">
    <property type="entry name" value="RibonucZ/Hydroxyglut_hydro"/>
</dbReference>
<evidence type="ECO:0000313" key="2">
    <source>
        <dbReference type="EMBL" id="MBG6086654.1"/>
    </source>
</evidence>
<dbReference type="InterPro" id="IPR050855">
    <property type="entry name" value="NDM-1-like"/>
</dbReference>
<dbReference type="SMART" id="SM00849">
    <property type="entry name" value="Lactamase_B"/>
    <property type="match status" value="1"/>
</dbReference>
<sequence>MDVIQLLPEFHFLRFPIGHAYLWKGTDGLTLIDSGVPGSAPAIATAIRELGHRPADLRRLILTHFHEDHVGSAADIAGWGEVEVLAHRADAPFIRGEAPGPAPVLAAWERPIFENVMARKGDAVPEPVRVDRELEDGDLIDLGGIEAVAVTAPGHTPGSVTVHIPDARVLVTGDTVARAPDGGDVILGVFNVDTAQAVESFGRLAELDTEIACFGHGEPSTRDARAELRAAVEQLAGRS</sequence>